<sequence>MATINENDPRVKRTRELITTAFISVVSKKGFESITVKDITTAATVNRTTFYAHFTDKYDLLDTLVAEKFTELLSNKIQEELSINEHSIHNLVLCLCDFFEMIKATCDCGYISILPLIGNKITEELYSIIYTAFKNEPVWAEPEIMHIELISTMISTSIYNAVYRWEIQKMDITREVLVEEVIDFVLTGVNKRI</sequence>
<keyword evidence="5" id="KW-1185">Reference proteome</keyword>
<dbReference type="Proteomes" id="UP000623681">
    <property type="component" value="Unassembled WGS sequence"/>
</dbReference>
<dbReference type="AlphaFoldDB" id="A0A937K519"/>
<evidence type="ECO:0000256" key="2">
    <source>
        <dbReference type="PROSITE-ProRule" id="PRU00335"/>
    </source>
</evidence>
<evidence type="ECO:0000313" key="4">
    <source>
        <dbReference type="EMBL" id="MBL4931830.1"/>
    </source>
</evidence>
<dbReference type="GO" id="GO:0003677">
    <property type="term" value="F:DNA binding"/>
    <property type="evidence" value="ECO:0007669"/>
    <property type="project" value="UniProtKB-UniRule"/>
</dbReference>
<dbReference type="PROSITE" id="PS01081">
    <property type="entry name" value="HTH_TETR_1"/>
    <property type="match status" value="1"/>
</dbReference>
<dbReference type="SUPFAM" id="SSF46689">
    <property type="entry name" value="Homeodomain-like"/>
    <property type="match status" value="1"/>
</dbReference>
<dbReference type="RefSeq" id="WP_243425587.1">
    <property type="nucleotide sequence ID" value="NZ_JAESWA010000022.1"/>
</dbReference>
<feature type="domain" description="HTH tetR-type" evidence="3">
    <location>
        <begin position="12"/>
        <end position="72"/>
    </location>
</feature>
<dbReference type="PANTHER" id="PTHR43479">
    <property type="entry name" value="ACREF/ENVCD OPERON REPRESSOR-RELATED"/>
    <property type="match status" value="1"/>
</dbReference>
<evidence type="ECO:0000256" key="1">
    <source>
        <dbReference type="ARBA" id="ARBA00023125"/>
    </source>
</evidence>
<comment type="caution">
    <text evidence="4">The sequence shown here is derived from an EMBL/GenBank/DDBJ whole genome shotgun (WGS) entry which is preliminary data.</text>
</comment>
<name>A0A937K519_9CLOT</name>
<dbReference type="PANTHER" id="PTHR43479:SF7">
    <property type="entry name" value="TETR-FAMILY TRANSCRIPTIONAL REGULATOR"/>
    <property type="match status" value="1"/>
</dbReference>
<dbReference type="InterPro" id="IPR001647">
    <property type="entry name" value="HTH_TetR"/>
</dbReference>
<organism evidence="4 5">
    <name type="scientific">Clostridium paridis</name>
    <dbReference type="NCBI Taxonomy" id="2803863"/>
    <lineage>
        <taxon>Bacteria</taxon>
        <taxon>Bacillati</taxon>
        <taxon>Bacillota</taxon>
        <taxon>Clostridia</taxon>
        <taxon>Eubacteriales</taxon>
        <taxon>Clostridiaceae</taxon>
        <taxon>Clostridium</taxon>
    </lineage>
</organism>
<proteinExistence type="predicted"/>
<dbReference type="PROSITE" id="PS50977">
    <property type="entry name" value="HTH_TETR_2"/>
    <property type="match status" value="1"/>
</dbReference>
<dbReference type="InterPro" id="IPR050624">
    <property type="entry name" value="HTH-type_Tx_Regulator"/>
</dbReference>
<dbReference type="Gene3D" id="1.10.357.10">
    <property type="entry name" value="Tetracycline Repressor, domain 2"/>
    <property type="match status" value="1"/>
</dbReference>
<dbReference type="Pfam" id="PF00440">
    <property type="entry name" value="TetR_N"/>
    <property type="match status" value="1"/>
</dbReference>
<accession>A0A937K519</accession>
<dbReference type="EMBL" id="JAESWA010000022">
    <property type="protein sequence ID" value="MBL4931830.1"/>
    <property type="molecule type" value="Genomic_DNA"/>
</dbReference>
<keyword evidence="1 2" id="KW-0238">DNA-binding</keyword>
<evidence type="ECO:0000313" key="5">
    <source>
        <dbReference type="Proteomes" id="UP000623681"/>
    </source>
</evidence>
<protein>
    <submittedName>
        <fullName evidence="4">TetR/AcrR family transcriptional regulator</fullName>
    </submittedName>
</protein>
<dbReference type="InterPro" id="IPR023772">
    <property type="entry name" value="DNA-bd_HTH_TetR-type_CS"/>
</dbReference>
<feature type="DNA-binding region" description="H-T-H motif" evidence="2">
    <location>
        <begin position="35"/>
        <end position="54"/>
    </location>
</feature>
<evidence type="ECO:0000259" key="3">
    <source>
        <dbReference type="PROSITE" id="PS50977"/>
    </source>
</evidence>
<reference evidence="4" key="1">
    <citation type="submission" date="2021-01" db="EMBL/GenBank/DDBJ databases">
        <title>Genome public.</title>
        <authorList>
            <person name="Liu C."/>
            <person name="Sun Q."/>
        </authorList>
    </citation>
    <scope>NUCLEOTIDE SEQUENCE</scope>
    <source>
        <strain evidence="4">YIM B02565</strain>
    </source>
</reference>
<gene>
    <name evidence="4" type="ORF">JK634_08440</name>
</gene>
<dbReference type="InterPro" id="IPR009057">
    <property type="entry name" value="Homeodomain-like_sf"/>
</dbReference>